<dbReference type="PANTHER" id="PTHR46959:SF2">
    <property type="entry name" value="SULFOQUINOVOSIDASE"/>
    <property type="match status" value="1"/>
</dbReference>
<evidence type="ECO:0000313" key="2">
    <source>
        <dbReference type="Proteomes" id="UP000327179"/>
    </source>
</evidence>
<sequence>MVFWRELGFVAIVLLGMAIAVLRGIDAWRKEPVIATLHVPPAFKVGRDFDFGRYRLSWSGRGFSVYPQGRPEKVLWAAEDGFLAAGTGQAAPGLLDSGRELHDRRDRLCREQSLEAFERMGGRLTLKGQLRCADGGLSSYVLALEDDGERGLVLVVYLGDPALNRLYLGWRREAGERIFGFGEVSGIYDMSGRRLTVPAAGSRPAEAGGWSTSATQAFFVTSRLRAFHSQSSAYQVFDLRDPQRVGLEVHEGRLKARIYKGDSLEELRARQSSVSGVVSTPASPK</sequence>
<proteinExistence type="predicted"/>
<dbReference type="Gene3D" id="2.60.40.1760">
    <property type="entry name" value="glycosyl hydrolase (family 31)"/>
    <property type="match status" value="1"/>
</dbReference>
<dbReference type="RefSeq" id="WP_151133049.1">
    <property type="nucleotide sequence ID" value="NZ_CP043311.1"/>
</dbReference>
<evidence type="ECO:0000313" key="1">
    <source>
        <dbReference type="EMBL" id="QEY62391.1"/>
    </source>
</evidence>
<dbReference type="InterPro" id="IPR052990">
    <property type="entry name" value="Sulfoquinovosidase_GH31"/>
</dbReference>
<reference evidence="1 2" key="1">
    <citation type="submission" date="2019-08" db="EMBL/GenBank/DDBJ databases">
        <title>Whole-genome Sequencing of e-waste polymer degrading bacterium Pseudomonas sp. strain PE08.</title>
        <authorList>
            <person name="Kirdat K."/>
            <person name="Debbarma P."/>
            <person name="Narawade N."/>
            <person name="Suyal D."/>
            <person name="Thorat V."/>
            <person name="Shouche Y."/>
            <person name="Goel R."/>
            <person name="Yadav A."/>
        </authorList>
    </citation>
    <scope>NUCLEOTIDE SEQUENCE [LARGE SCALE GENOMIC DNA]</scope>
    <source>
        <strain evidence="1 2">PE08</strain>
    </source>
</reference>
<dbReference type="CDD" id="cd14752">
    <property type="entry name" value="GH31_N"/>
    <property type="match status" value="1"/>
</dbReference>
<gene>
    <name evidence="1" type="ORF">FXN65_10035</name>
</gene>
<dbReference type="Proteomes" id="UP000327179">
    <property type="component" value="Chromosome"/>
</dbReference>
<dbReference type="EMBL" id="CP043311">
    <property type="protein sequence ID" value="QEY62391.1"/>
    <property type="molecule type" value="Genomic_DNA"/>
</dbReference>
<dbReference type="PANTHER" id="PTHR46959">
    <property type="entry name" value="SULFOQUINOVOSIDASE"/>
    <property type="match status" value="1"/>
</dbReference>
<protein>
    <submittedName>
        <fullName evidence="1">Uncharacterized protein</fullName>
    </submittedName>
</protein>
<organism evidence="1 2">
    <name type="scientific">Metapseudomonas lalkuanensis</name>
    <dbReference type="NCBI Taxonomy" id="2604832"/>
    <lineage>
        <taxon>Bacteria</taxon>
        <taxon>Pseudomonadati</taxon>
        <taxon>Pseudomonadota</taxon>
        <taxon>Gammaproteobacteria</taxon>
        <taxon>Pseudomonadales</taxon>
        <taxon>Pseudomonadaceae</taxon>
        <taxon>Metapseudomonas</taxon>
    </lineage>
</organism>
<name>A0A5J6QM93_9GAMM</name>
<dbReference type="KEGG" id="plal:FXN65_10035"/>
<keyword evidence="2" id="KW-1185">Reference proteome</keyword>
<accession>A0A5J6QM93</accession>
<dbReference type="AlphaFoldDB" id="A0A5J6QM93"/>